<dbReference type="EMBL" id="CDPU01000077">
    <property type="protein sequence ID" value="CEO56884.1"/>
    <property type="molecule type" value="Genomic_DNA"/>
</dbReference>
<name>A0A0B7KIB9_BIOOC</name>
<evidence type="ECO:0000313" key="1">
    <source>
        <dbReference type="EMBL" id="CEO56884.1"/>
    </source>
</evidence>
<protein>
    <submittedName>
        <fullName evidence="1">Uncharacterized protein</fullName>
    </submittedName>
</protein>
<sequence length="492" mass="54336">MSSWFGPKAPSRVPTDTVAPLRFWDDAVLLKSLVVYSLARYDSLLDAEKLRSSLERLASIKGWKKLGARLRKNSKGEIEYHVPETFTAERPAIAFSHAKHDVAINAHPLASQLPRPNPTRPIIAGDPEIFTPLLKPEGAPTKIDDYLVQDRGQLGLHVVSFLDATLVILYYNHTSFDLMGWGALMTAWTHVLHGREDQVATPVGGDPGSDDFDSLSSLGTNPTEPHVLQKHLMQTAGLVGYGASNIIDLAFRGKENRIVCVPGAFIENLRTKILAELQAEATASGSSEKPFVTEADVLGAWWTKLAVTSLMKADSSRTVNLQYAASARKALGMSTDPAKDPYFSNLFTMLYTLLPASEIIQKPVSHLAREIRRSVVEQGTREQVEAYFALQRQAAGKMVPFFGDAGMHLMTLSNWGKADLYGHDFSPAAVSEDDAEKSQYPSYIQTTQLPFNFPEGFCVIGQDNAKNFWLYGFRIAGYWDKVETALRETDGL</sequence>
<dbReference type="Gene3D" id="3.30.559.10">
    <property type="entry name" value="Chloramphenicol acetyltransferase-like domain"/>
    <property type="match status" value="2"/>
</dbReference>
<dbReference type="Pfam" id="PF02458">
    <property type="entry name" value="Transferase"/>
    <property type="match status" value="1"/>
</dbReference>
<proteinExistence type="predicted"/>
<accession>A0A0B7KIB9</accession>
<dbReference type="InterPro" id="IPR023213">
    <property type="entry name" value="CAT-like_dom_sf"/>
</dbReference>
<organism evidence="1">
    <name type="scientific">Bionectria ochroleuca</name>
    <name type="common">Gliocladium roseum</name>
    <dbReference type="NCBI Taxonomy" id="29856"/>
    <lineage>
        <taxon>Eukaryota</taxon>
        <taxon>Fungi</taxon>
        <taxon>Dikarya</taxon>
        <taxon>Ascomycota</taxon>
        <taxon>Pezizomycotina</taxon>
        <taxon>Sordariomycetes</taxon>
        <taxon>Hypocreomycetidae</taxon>
        <taxon>Hypocreales</taxon>
        <taxon>Bionectriaceae</taxon>
        <taxon>Clonostachys</taxon>
    </lineage>
</organism>
<dbReference type="AlphaFoldDB" id="A0A0B7KIB9"/>
<gene>
    <name evidence="1" type="ORF">BN869_000012942_1</name>
</gene>
<reference evidence="1" key="1">
    <citation type="submission" date="2015-01" db="EMBL/GenBank/DDBJ databases">
        <authorList>
            <person name="Durling Mikael"/>
        </authorList>
    </citation>
    <scope>NUCLEOTIDE SEQUENCE</scope>
</reference>